<organism evidence="1 2">
    <name type="scientific">Paraburkholderia phenoliruptrix</name>
    <dbReference type="NCBI Taxonomy" id="252970"/>
    <lineage>
        <taxon>Bacteria</taxon>
        <taxon>Pseudomonadati</taxon>
        <taxon>Pseudomonadota</taxon>
        <taxon>Betaproteobacteria</taxon>
        <taxon>Burkholderiales</taxon>
        <taxon>Burkholderiaceae</taxon>
        <taxon>Paraburkholderia</taxon>
    </lineage>
</organism>
<dbReference type="SUPFAM" id="SSF50118">
    <property type="entry name" value="Cell growth inhibitor/plasmid maintenance toxic component"/>
    <property type="match status" value="1"/>
</dbReference>
<dbReference type="InterPro" id="IPR011067">
    <property type="entry name" value="Plasmid_toxin/cell-grow_inhib"/>
</dbReference>
<dbReference type="GO" id="GO:0006402">
    <property type="term" value="P:mRNA catabolic process"/>
    <property type="evidence" value="ECO:0007669"/>
    <property type="project" value="TreeGrafter"/>
</dbReference>
<proteinExistence type="predicted"/>
<reference evidence="1 2" key="1">
    <citation type="submission" date="2020-04" db="EMBL/GenBank/DDBJ databases">
        <authorList>
            <person name="De Canck E."/>
        </authorList>
    </citation>
    <scope>NUCLEOTIDE SEQUENCE [LARGE SCALE GENOMIC DNA]</scope>
    <source>
        <strain evidence="1 2">LMG 22037</strain>
    </source>
</reference>
<dbReference type="Gene3D" id="2.30.30.110">
    <property type="match status" value="1"/>
</dbReference>
<evidence type="ECO:0000313" key="1">
    <source>
        <dbReference type="EMBL" id="CAB3693903.1"/>
    </source>
</evidence>
<dbReference type="GO" id="GO:0016787">
    <property type="term" value="F:hydrolase activity"/>
    <property type="evidence" value="ECO:0007669"/>
    <property type="project" value="UniProtKB-KW"/>
</dbReference>
<keyword evidence="1" id="KW-0378">Hydrolase</keyword>
<protein>
    <submittedName>
        <fullName evidence="1">Endoribonuclease toxin ChpB</fullName>
        <ecNumber evidence="1">3.1.-.-</ecNumber>
    </submittedName>
</protein>
<dbReference type="PANTHER" id="PTHR33988:SF3">
    <property type="entry name" value="ENDORIBONUCLEASE TOXIN CHPB-RELATED"/>
    <property type="match status" value="1"/>
</dbReference>
<dbReference type="RefSeq" id="WP_082201563.1">
    <property type="nucleotide sequence ID" value="NZ_CADFGL010000013.1"/>
</dbReference>
<sequence length="121" mass="13270">MMVERNTPRRGDVYWIHPNPVAGKEMKDRHRFVVITPAEINALGVCMTVPITTGGNFIRHAGLAVHISGHDTTGIAVCNQVRTFDINARVEHGSARYVETLDKQTADEIVARVVSAIDPAP</sequence>
<dbReference type="PANTHER" id="PTHR33988">
    <property type="entry name" value="ENDORIBONUCLEASE MAZF-RELATED"/>
    <property type="match status" value="1"/>
</dbReference>
<dbReference type="Pfam" id="PF02452">
    <property type="entry name" value="PemK_toxin"/>
    <property type="match status" value="1"/>
</dbReference>
<dbReference type="GO" id="GO:0004521">
    <property type="term" value="F:RNA endonuclease activity"/>
    <property type="evidence" value="ECO:0007669"/>
    <property type="project" value="TreeGrafter"/>
</dbReference>
<dbReference type="InterPro" id="IPR003477">
    <property type="entry name" value="PemK-like"/>
</dbReference>
<dbReference type="GO" id="GO:0003677">
    <property type="term" value="F:DNA binding"/>
    <property type="evidence" value="ECO:0007669"/>
    <property type="project" value="InterPro"/>
</dbReference>
<dbReference type="AlphaFoldDB" id="A0A6J5B6J3"/>
<evidence type="ECO:0000313" key="2">
    <source>
        <dbReference type="Proteomes" id="UP000494249"/>
    </source>
</evidence>
<dbReference type="EC" id="3.1.-.-" evidence="1"/>
<name>A0A6J5B6J3_9BURK</name>
<accession>A0A6J5B6J3</accession>
<dbReference type="GO" id="GO:0016075">
    <property type="term" value="P:rRNA catabolic process"/>
    <property type="evidence" value="ECO:0007669"/>
    <property type="project" value="TreeGrafter"/>
</dbReference>
<dbReference type="EMBL" id="CADIKB010000013">
    <property type="protein sequence ID" value="CAB3693903.1"/>
    <property type="molecule type" value="Genomic_DNA"/>
</dbReference>
<dbReference type="Proteomes" id="UP000494249">
    <property type="component" value="Unassembled WGS sequence"/>
</dbReference>
<gene>
    <name evidence="1" type="primary">chpB</name>
    <name evidence="1" type="ORF">LMG22037_03128</name>
</gene>